<reference evidence="2 3" key="1">
    <citation type="submission" date="2019-03" db="EMBL/GenBank/DDBJ databases">
        <title>Deep-cultivation of Planctomycetes and their phenomic and genomic characterization uncovers novel biology.</title>
        <authorList>
            <person name="Wiegand S."/>
            <person name="Jogler M."/>
            <person name="Boedeker C."/>
            <person name="Pinto D."/>
            <person name="Vollmers J."/>
            <person name="Rivas-Marin E."/>
            <person name="Kohn T."/>
            <person name="Peeters S.H."/>
            <person name="Heuer A."/>
            <person name="Rast P."/>
            <person name="Oberbeckmann S."/>
            <person name="Bunk B."/>
            <person name="Jeske O."/>
            <person name="Meyerdierks A."/>
            <person name="Storesund J.E."/>
            <person name="Kallscheuer N."/>
            <person name="Luecker S."/>
            <person name="Lage O.M."/>
            <person name="Pohl T."/>
            <person name="Merkel B.J."/>
            <person name="Hornburger P."/>
            <person name="Mueller R.-W."/>
            <person name="Bruemmer F."/>
            <person name="Labrenz M."/>
            <person name="Spormann A.M."/>
            <person name="Op den Camp H."/>
            <person name="Overmann J."/>
            <person name="Amann R."/>
            <person name="Jetten M.S.M."/>
            <person name="Mascher T."/>
            <person name="Medema M.H."/>
            <person name="Devos D.P."/>
            <person name="Kaster A.-K."/>
            <person name="Ovreas L."/>
            <person name="Rohde M."/>
            <person name="Galperin M.Y."/>
            <person name="Jogler C."/>
        </authorList>
    </citation>
    <scope>NUCLEOTIDE SEQUENCE [LARGE SCALE GENOMIC DNA]</scope>
    <source>
        <strain evidence="2 3">Enr13</strain>
    </source>
</reference>
<evidence type="ECO:0000313" key="3">
    <source>
        <dbReference type="Proteomes" id="UP000319004"/>
    </source>
</evidence>
<organism evidence="2 3">
    <name type="scientific">Stieleria neptunia</name>
    <dbReference type="NCBI Taxonomy" id="2527979"/>
    <lineage>
        <taxon>Bacteria</taxon>
        <taxon>Pseudomonadati</taxon>
        <taxon>Planctomycetota</taxon>
        <taxon>Planctomycetia</taxon>
        <taxon>Pirellulales</taxon>
        <taxon>Pirellulaceae</taxon>
        <taxon>Stieleria</taxon>
    </lineage>
</organism>
<accession>A0A518HUT1</accession>
<keyword evidence="3" id="KW-1185">Reference proteome</keyword>
<dbReference type="Pfam" id="PF04972">
    <property type="entry name" value="BON"/>
    <property type="match status" value="1"/>
</dbReference>
<dbReference type="Gene3D" id="3.30.1340.30">
    <property type="match status" value="1"/>
</dbReference>
<dbReference type="PROSITE" id="PS50914">
    <property type="entry name" value="BON"/>
    <property type="match status" value="1"/>
</dbReference>
<evidence type="ECO:0000313" key="2">
    <source>
        <dbReference type="EMBL" id="QDV44606.1"/>
    </source>
</evidence>
<feature type="domain" description="BON" evidence="1">
    <location>
        <begin position="23"/>
        <end position="91"/>
    </location>
</feature>
<dbReference type="Proteomes" id="UP000319004">
    <property type="component" value="Chromosome"/>
</dbReference>
<dbReference type="AlphaFoldDB" id="A0A518HUT1"/>
<dbReference type="InterPro" id="IPR007055">
    <property type="entry name" value="BON_dom"/>
</dbReference>
<proteinExistence type="predicted"/>
<sequence>MICAPPMKEQKPLVLDSEFKQTQQEDVEQILLRALGDSGHTQLANVVCDYSDGRIVLSGRVTSYYLKQLAQEIVRKVEATAAVENRLRVVVPK</sequence>
<gene>
    <name evidence="2" type="ORF">Enr13x_44740</name>
</gene>
<protein>
    <submittedName>
        <fullName evidence="2">BON domain protein</fullName>
    </submittedName>
</protein>
<dbReference type="EMBL" id="CP037423">
    <property type="protein sequence ID" value="QDV44606.1"/>
    <property type="molecule type" value="Genomic_DNA"/>
</dbReference>
<name>A0A518HUT1_9BACT</name>
<dbReference type="KEGG" id="snep:Enr13x_44740"/>
<evidence type="ECO:0000259" key="1">
    <source>
        <dbReference type="PROSITE" id="PS50914"/>
    </source>
</evidence>